<dbReference type="PANTHER" id="PTHR13018">
    <property type="entry name" value="PROBABLE MEMBRANE PROTEIN DUF221-RELATED"/>
    <property type="match status" value="1"/>
</dbReference>
<feature type="domain" description="CSC1/OSCA1-like cytosolic" evidence="1">
    <location>
        <begin position="128"/>
        <end position="209"/>
    </location>
</feature>
<dbReference type="EMBL" id="JAMYWD010000012">
    <property type="protein sequence ID" value="KAJ4953372.1"/>
    <property type="molecule type" value="Genomic_DNA"/>
</dbReference>
<dbReference type="Proteomes" id="UP001141806">
    <property type="component" value="Unassembled WGS sequence"/>
</dbReference>
<comment type="caution">
    <text evidence="2">The sequence shown here is derived from an EMBL/GenBank/DDBJ whole genome shotgun (WGS) entry which is preliminary data.</text>
</comment>
<protein>
    <recommendedName>
        <fullName evidence="1">CSC1/OSCA1-like cytosolic domain-containing protein</fullName>
    </recommendedName>
</protein>
<dbReference type="GO" id="GO:0005227">
    <property type="term" value="F:calcium-activated cation channel activity"/>
    <property type="evidence" value="ECO:0007669"/>
    <property type="project" value="InterPro"/>
</dbReference>
<evidence type="ECO:0000313" key="3">
    <source>
        <dbReference type="Proteomes" id="UP001141806"/>
    </source>
</evidence>
<proteinExistence type="predicted"/>
<sequence>MITFSILVQISDGIGADKRPTRKKGFLGLRGERVDAIESYKQNIKEHDKRVALEREKILKDPKLIMPVAFVSFNLRWAAAVCAQTEQSKNPTLCFCFGILLHDTNCFCAITCKSRGPREGCSLAQASDRSVVVRNVPRVSGHSISENVDQFFQTYHPDHYPSHQAVYNANKFARLVRQRERLQYWLDYNQLKFERHPDKRPTRKVNLKTSSRLKRLSSNQIKTSVIDKLCFTLPQSFRHPIQESKEINCH</sequence>
<evidence type="ECO:0000259" key="1">
    <source>
        <dbReference type="Pfam" id="PF14703"/>
    </source>
</evidence>
<keyword evidence="3" id="KW-1185">Reference proteome</keyword>
<feature type="domain" description="CSC1/OSCA1-like cytosolic" evidence="1">
    <location>
        <begin position="17"/>
        <end position="93"/>
    </location>
</feature>
<evidence type="ECO:0000313" key="2">
    <source>
        <dbReference type="EMBL" id="KAJ4953372.1"/>
    </source>
</evidence>
<dbReference type="InterPro" id="IPR027815">
    <property type="entry name" value="CSC1/OSCA1-like_cyt"/>
</dbReference>
<accession>A0A9Q0JVU4</accession>
<name>A0A9Q0JVU4_9MAGN</name>
<dbReference type="OrthoDB" id="784333at2759"/>
<dbReference type="InterPro" id="IPR045122">
    <property type="entry name" value="Csc1-like"/>
</dbReference>
<dbReference type="AlphaFoldDB" id="A0A9Q0JVU4"/>
<dbReference type="PANTHER" id="PTHR13018:SF98">
    <property type="entry name" value="TO DEHYDRATION PROTEIN, PUTATIVE, EXPRESSED-RELATED"/>
    <property type="match status" value="1"/>
</dbReference>
<gene>
    <name evidence="2" type="ORF">NE237_030204</name>
</gene>
<dbReference type="Pfam" id="PF14703">
    <property type="entry name" value="PHM7_cyt"/>
    <property type="match status" value="2"/>
</dbReference>
<organism evidence="2 3">
    <name type="scientific">Protea cynaroides</name>
    <dbReference type="NCBI Taxonomy" id="273540"/>
    <lineage>
        <taxon>Eukaryota</taxon>
        <taxon>Viridiplantae</taxon>
        <taxon>Streptophyta</taxon>
        <taxon>Embryophyta</taxon>
        <taxon>Tracheophyta</taxon>
        <taxon>Spermatophyta</taxon>
        <taxon>Magnoliopsida</taxon>
        <taxon>Proteales</taxon>
        <taxon>Proteaceae</taxon>
        <taxon>Protea</taxon>
    </lineage>
</organism>
<dbReference type="GO" id="GO:0005886">
    <property type="term" value="C:plasma membrane"/>
    <property type="evidence" value="ECO:0007669"/>
    <property type="project" value="TreeGrafter"/>
</dbReference>
<reference evidence="2" key="1">
    <citation type="journal article" date="2023" name="Plant J.">
        <title>The genome of the king protea, Protea cynaroides.</title>
        <authorList>
            <person name="Chang J."/>
            <person name="Duong T.A."/>
            <person name="Schoeman C."/>
            <person name="Ma X."/>
            <person name="Roodt D."/>
            <person name="Barker N."/>
            <person name="Li Z."/>
            <person name="Van de Peer Y."/>
            <person name="Mizrachi E."/>
        </authorList>
    </citation>
    <scope>NUCLEOTIDE SEQUENCE</scope>
    <source>
        <tissue evidence="2">Young leaves</tissue>
    </source>
</reference>